<sequence>MVAQRGGALFVRRRNLLPEFGEALPDGGLRECRHHRLRQRRHDIGGRALRRPDAVPTGDIETRQSGFIDGRNIVCRCEARRCRHR</sequence>
<feature type="region of interest" description="Disordered" evidence="1">
    <location>
        <begin position="43"/>
        <end position="62"/>
    </location>
</feature>
<protein>
    <submittedName>
        <fullName evidence="2">Uncharacterized protein</fullName>
    </submittedName>
</protein>
<reference evidence="2 3" key="1">
    <citation type="journal article" date="2018" name="Nat. Ecol. Evol.">
        <title>Shark genomes provide insights into elasmobranch evolution and the origin of vertebrates.</title>
        <authorList>
            <person name="Hara Y"/>
            <person name="Yamaguchi K"/>
            <person name="Onimaru K"/>
            <person name="Kadota M"/>
            <person name="Koyanagi M"/>
            <person name="Keeley SD"/>
            <person name="Tatsumi K"/>
            <person name="Tanaka K"/>
            <person name="Motone F"/>
            <person name="Kageyama Y"/>
            <person name="Nozu R"/>
            <person name="Adachi N"/>
            <person name="Nishimura O"/>
            <person name="Nakagawa R"/>
            <person name="Tanegashima C"/>
            <person name="Kiyatake I"/>
            <person name="Matsumoto R"/>
            <person name="Murakumo K"/>
            <person name="Nishida K"/>
            <person name="Terakita A"/>
            <person name="Kuratani S"/>
            <person name="Sato K"/>
            <person name="Hyodo S Kuraku.S."/>
        </authorList>
    </citation>
    <scope>NUCLEOTIDE SEQUENCE [LARGE SCALE GENOMIC DNA]</scope>
</reference>
<organism evidence="2 3">
    <name type="scientific">Chiloscyllium punctatum</name>
    <name type="common">Brownbanded bambooshark</name>
    <name type="synonym">Hemiscyllium punctatum</name>
    <dbReference type="NCBI Taxonomy" id="137246"/>
    <lineage>
        <taxon>Eukaryota</taxon>
        <taxon>Metazoa</taxon>
        <taxon>Chordata</taxon>
        <taxon>Craniata</taxon>
        <taxon>Vertebrata</taxon>
        <taxon>Chondrichthyes</taxon>
        <taxon>Elasmobranchii</taxon>
        <taxon>Galeomorphii</taxon>
        <taxon>Galeoidea</taxon>
        <taxon>Orectolobiformes</taxon>
        <taxon>Hemiscylliidae</taxon>
        <taxon>Chiloscyllium</taxon>
    </lineage>
</organism>
<dbReference type="EMBL" id="BEZZ01261774">
    <property type="protein sequence ID" value="GCC49280.1"/>
    <property type="molecule type" value="Genomic_DNA"/>
</dbReference>
<dbReference type="Proteomes" id="UP000287033">
    <property type="component" value="Unassembled WGS sequence"/>
</dbReference>
<comment type="caution">
    <text evidence="2">The sequence shown here is derived from an EMBL/GenBank/DDBJ whole genome shotgun (WGS) entry which is preliminary data.</text>
</comment>
<gene>
    <name evidence="2" type="ORF">chiPu_0033395</name>
</gene>
<evidence type="ECO:0000313" key="2">
    <source>
        <dbReference type="EMBL" id="GCC49280.1"/>
    </source>
</evidence>
<evidence type="ECO:0000256" key="1">
    <source>
        <dbReference type="SAM" id="MobiDB-lite"/>
    </source>
</evidence>
<name>A0A401U327_CHIPU</name>
<keyword evidence="3" id="KW-1185">Reference proteome</keyword>
<proteinExistence type="predicted"/>
<dbReference type="AlphaFoldDB" id="A0A401U327"/>
<evidence type="ECO:0000313" key="3">
    <source>
        <dbReference type="Proteomes" id="UP000287033"/>
    </source>
</evidence>
<feature type="non-terminal residue" evidence="2">
    <location>
        <position position="85"/>
    </location>
</feature>
<accession>A0A401U327</accession>
<feature type="compositionally biased region" description="Basic and acidic residues" evidence="1">
    <location>
        <begin position="43"/>
        <end position="53"/>
    </location>
</feature>